<dbReference type="STRING" id="74557.A0A1W0A0M2"/>
<evidence type="ECO:0000313" key="2">
    <source>
        <dbReference type="EMBL" id="OQS03807.1"/>
    </source>
</evidence>
<dbReference type="EMBL" id="JNBS01000761">
    <property type="protein sequence ID" value="OQS03807.1"/>
    <property type="molecule type" value="Genomic_DNA"/>
</dbReference>
<organism evidence="2 3">
    <name type="scientific">Thraustotheca clavata</name>
    <dbReference type="NCBI Taxonomy" id="74557"/>
    <lineage>
        <taxon>Eukaryota</taxon>
        <taxon>Sar</taxon>
        <taxon>Stramenopiles</taxon>
        <taxon>Oomycota</taxon>
        <taxon>Saprolegniomycetes</taxon>
        <taxon>Saprolegniales</taxon>
        <taxon>Achlyaceae</taxon>
        <taxon>Thraustotheca</taxon>
    </lineage>
</organism>
<name>A0A1W0A0M2_9STRA</name>
<protein>
    <recommendedName>
        <fullName evidence="4">Reverse transcriptase domain-containing protein</fullName>
    </recommendedName>
</protein>
<dbReference type="AlphaFoldDB" id="A0A1W0A0M2"/>
<dbReference type="Proteomes" id="UP000243217">
    <property type="component" value="Unassembled WGS sequence"/>
</dbReference>
<comment type="caution">
    <text evidence="2">The sequence shown here is derived from an EMBL/GenBank/DDBJ whole genome shotgun (WGS) entry which is preliminary data.</text>
</comment>
<sequence>MSLSQPATIQPVTSSQNPTVFKRPSTNTGTMSETDFAPPSTALRRDFLQIVNKQLDPADHDSLDAPLTPEELAQAIKTMAPHKTPGIDGYPACFFQLAPMVFAEILCIVFNFHFQQGKLGPEQRLSAITLLYKSGDKLKPG</sequence>
<evidence type="ECO:0000313" key="3">
    <source>
        <dbReference type="Proteomes" id="UP000243217"/>
    </source>
</evidence>
<gene>
    <name evidence="2" type="ORF">THRCLA_21060</name>
</gene>
<feature type="region of interest" description="Disordered" evidence="1">
    <location>
        <begin position="1"/>
        <end position="39"/>
    </location>
</feature>
<dbReference type="OrthoDB" id="93167at2759"/>
<accession>A0A1W0A0M2</accession>
<proteinExistence type="predicted"/>
<evidence type="ECO:0000256" key="1">
    <source>
        <dbReference type="SAM" id="MobiDB-lite"/>
    </source>
</evidence>
<evidence type="ECO:0008006" key="4">
    <source>
        <dbReference type="Google" id="ProtNLM"/>
    </source>
</evidence>
<reference evidence="2 3" key="1">
    <citation type="journal article" date="2014" name="Genome Biol. Evol.">
        <title>The secreted proteins of Achlya hypogyna and Thraustotheca clavata identify the ancestral oomycete secretome and reveal gene acquisitions by horizontal gene transfer.</title>
        <authorList>
            <person name="Misner I."/>
            <person name="Blouin N."/>
            <person name="Leonard G."/>
            <person name="Richards T.A."/>
            <person name="Lane C.E."/>
        </authorList>
    </citation>
    <scope>NUCLEOTIDE SEQUENCE [LARGE SCALE GENOMIC DNA]</scope>
    <source>
        <strain evidence="2 3">ATCC 34112</strain>
    </source>
</reference>
<keyword evidence="3" id="KW-1185">Reference proteome</keyword>
<feature type="compositionally biased region" description="Polar residues" evidence="1">
    <location>
        <begin position="1"/>
        <end position="33"/>
    </location>
</feature>